<protein>
    <submittedName>
        <fullName evidence="2">Uncharacterized protein</fullName>
    </submittedName>
</protein>
<feature type="region of interest" description="Disordered" evidence="1">
    <location>
        <begin position="1"/>
        <end position="46"/>
    </location>
</feature>
<dbReference type="AlphaFoldDB" id="A0A545V6P4"/>
<evidence type="ECO:0000256" key="1">
    <source>
        <dbReference type="SAM" id="MobiDB-lite"/>
    </source>
</evidence>
<organism evidence="2 3">
    <name type="scientific">Cordyceps javanica</name>
    <dbReference type="NCBI Taxonomy" id="43265"/>
    <lineage>
        <taxon>Eukaryota</taxon>
        <taxon>Fungi</taxon>
        <taxon>Dikarya</taxon>
        <taxon>Ascomycota</taxon>
        <taxon>Pezizomycotina</taxon>
        <taxon>Sordariomycetes</taxon>
        <taxon>Hypocreomycetidae</taxon>
        <taxon>Hypocreales</taxon>
        <taxon>Cordycipitaceae</taxon>
        <taxon>Cordyceps</taxon>
    </lineage>
</organism>
<proteinExistence type="predicted"/>
<evidence type="ECO:0000313" key="3">
    <source>
        <dbReference type="Proteomes" id="UP000315783"/>
    </source>
</evidence>
<keyword evidence="3" id="KW-1185">Reference proteome</keyword>
<accession>A0A545V6P4</accession>
<name>A0A545V6P4_9HYPO</name>
<evidence type="ECO:0000313" key="2">
    <source>
        <dbReference type="EMBL" id="TQV97387.1"/>
    </source>
</evidence>
<gene>
    <name evidence="2" type="ORF">IF1G_04627</name>
</gene>
<dbReference type="Proteomes" id="UP000315783">
    <property type="component" value="Unassembled WGS sequence"/>
</dbReference>
<dbReference type="EMBL" id="SPUK01000005">
    <property type="protein sequence ID" value="TQV97387.1"/>
    <property type="molecule type" value="Genomic_DNA"/>
</dbReference>
<reference evidence="2 3" key="1">
    <citation type="journal article" date="2019" name="Appl. Microbiol. Biotechnol.">
        <title>Genome sequence of Isaria javanica and comparative genome analysis insights into family S53 peptidase evolution in fungal entomopathogens.</title>
        <authorList>
            <person name="Lin R."/>
            <person name="Zhang X."/>
            <person name="Xin B."/>
            <person name="Zou M."/>
            <person name="Gao Y."/>
            <person name="Qin F."/>
            <person name="Hu Q."/>
            <person name="Xie B."/>
            <person name="Cheng X."/>
        </authorList>
    </citation>
    <scope>NUCLEOTIDE SEQUENCE [LARGE SCALE GENOMIC DNA]</scope>
    <source>
        <strain evidence="2 3">IJ1G</strain>
    </source>
</reference>
<feature type="compositionally biased region" description="Basic and acidic residues" evidence="1">
    <location>
        <begin position="1"/>
        <end position="10"/>
    </location>
</feature>
<sequence length="93" mass="9955">MKKAAKEAKKAAKSTKAKRAPVGKNDSGSKRKSSTPRPYAPEPKVAQIDEKKAAEGEQEVNALGVRTLVTWMYKGTIEHGVVPAGQRAPIAPM</sequence>
<comment type="caution">
    <text evidence="2">The sequence shown here is derived from an EMBL/GenBank/DDBJ whole genome shotgun (WGS) entry which is preliminary data.</text>
</comment>
<feature type="compositionally biased region" description="Basic residues" evidence="1">
    <location>
        <begin position="11"/>
        <end position="21"/>
    </location>
</feature>